<feature type="compositionally biased region" description="Basic and acidic residues" evidence="8">
    <location>
        <begin position="2616"/>
        <end position="2645"/>
    </location>
</feature>
<feature type="region of interest" description="Disordered" evidence="8">
    <location>
        <begin position="443"/>
        <end position="535"/>
    </location>
</feature>
<dbReference type="InterPro" id="IPR027357">
    <property type="entry name" value="DOCKER_dom"/>
</dbReference>
<dbReference type="InterPro" id="IPR046769">
    <property type="entry name" value="DOCKER_Lobe_A"/>
</dbReference>
<feature type="compositionally biased region" description="Acidic residues" evidence="8">
    <location>
        <begin position="2719"/>
        <end position="2730"/>
    </location>
</feature>
<feature type="compositionally biased region" description="Basic and acidic residues" evidence="8">
    <location>
        <begin position="90"/>
        <end position="103"/>
    </location>
</feature>
<evidence type="ECO:0000256" key="7">
    <source>
        <dbReference type="PROSITE-ProRule" id="PRU00983"/>
    </source>
</evidence>
<dbReference type="Pfam" id="PF14429">
    <property type="entry name" value="DOCK-C2"/>
    <property type="match status" value="1"/>
</dbReference>
<feature type="region of interest" description="Disordered" evidence="8">
    <location>
        <begin position="1906"/>
        <end position="1933"/>
    </location>
</feature>
<feature type="region of interest" description="Disordered" evidence="8">
    <location>
        <begin position="1950"/>
        <end position="2206"/>
    </location>
</feature>
<dbReference type="InterPro" id="IPR036028">
    <property type="entry name" value="SH3-like_dom_sf"/>
</dbReference>
<feature type="region of interest" description="Disordered" evidence="8">
    <location>
        <begin position="1803"/>
        <end position="1832"/>
    </location>
</feature>
<feature type="compositionally biased region" description="Polar residues" evidence="8">
    <location>
        <begin position="2064"/>
        <end position="2090"/>
    </location>
</feature>
<dbReference type="Proteomes" id="UP000433883">
    <property type="component" value="Unassembled WGS sequence"/>
</dbReference>
<dbReference type="PROSITE" id="PS51651">
    <property type="entry name" value="DOCKER"/>
    <property type="match status" value="1"/>
</dbReference>
<dbReference type="InterPro" id="IPR043161">
    <property type="entry name" value="DOCK_C_lobe_A"/>
</dbReference>
<dbReference type="InterPro" id="IPR026791">
    <property type="entry name" value="DOCK"/>
</dbReference>
<dbReference type="PANTHER" id="PTHR45653:SF10">
    <property type="entry name" value="MYOBLAST CITY, ISOFORM B"/>
    <property type="match status" value="1"/>
</dbReference>
<feature type="compositionally biased region" description="Acidic residues" evidence="8">
    <location>
        <begin position="1810"/>
        <end position="1825"/>
    </location>
</feature>
<dbReference type="InterPro" id="IPR035892">
    <property type="entry name" value="C2_domain_sf"/>
</dbReference>
<feature type="compositionally biased region" description="Low complexity" evidence="8">
    <location>
        <begin position="1988"/>
        <end position="1997"/>
    </location>
</feature>
<dbReference type="CDD" id="cd11684">
    <property type="entry name" value="DHR2_DOCK"/>
    <property type="match status" value="1"/>
</dbReference>
<feature type="compositionally biased region" description="Basic and acidic residues" evidence="8">
    <location>
        <begin position="2338"/>
        <end position="2355"/>
    </location>
</feature>
<dbReference type="Gene3D" id="2.60.40.150">
    <property type="entry name" value="C2 domain"/>
    <property type="match status" value="1"/>
</dbReference>
<feature type="region of interest" description="Disordered" evidence="8">
    <location>
        <begin position="2469"/>
        <end position="2691"/>
    </location>
</feature>
<sequence>MPWQPLPRIAFGICTYPFQPSSPADLPLEIGDELYIIEQGGKDGSWFRGYLVAPPSLLAGLTSVKGQTLEARVFSGIFPRVCVEVREEFGDERSRGGTAEHSRHVSMKQASRENRAEHNGVLTPNGSDSPSPGLGPGVSTRFSKAENFGGPPAIPVTKSMKPDTMRLTGLTNRMSRHTLLSDDSPLVLPLSPLSIPDRDPNAPRPPAPVPMLKIGDETPTSAQEPLVDEIASCLREWHSTKLHELLLSRRYSQLDQMSSIVQRLDTSRRQLLHKVLTDQELRILRERTVWDLVNGNKMLCEEVIVRNPSQRGRIMTGDDSAIEVTKLQSMMSLLNERPVTPPDEHVARHLMISIPSALGELSSPKTIAIYLCSKTPGQPLRPISEVHAINVSASEGSAPEGNMKTLFVDLGAADMGEGAGAGSTLYLAFKVIVNEPLRGPLVHSLPGRDSISSTNGSGFDMSKLGGSARGGRRSVMWGSQRPRKESEANGRISEERPGTSGGMRPSTTERPLLSADGRADSSASVRPSTRDSKTVKRTVAAGVIRVDQILKQDLELEQDVPLWTPSVAPNEDQSEQEGTWDTLLTEVLATPGGDYRKYSFPKPLRVFAKSFSDPDAESLIRMTPTLLQNISQTRRIGFSGAPSKARSDIYLTLTESVLPRHAFLAHPKSGTVPLGTQQGLANLQLTLEVRRSTGQRIENCIFPSCNSQGHTAWRTTAAERGEPWNLTIRLAISPEDVPGSHIVMSVADLPGFPFALCWMPLWNDGAFIQDGDHSLTLYQYDEYTSSIISGRGAYLALPWGMKKKDESTHGPMAALQLRTYLCSTKYSQDPHLLGLLKWQDQPAGTLPSLLRSFIFVPEIEIVKLLNEVFDALFEILVDVAGSEEFENLVFNDLVFVLGIVHDRRFKLAPLVDQYADSRFKYPAATACLMRSFKRLLANPTDPETSRKLRATFKVGAHIFKFISVGRAQQEARWAQTVALMSKSAFLRDVQGIFTALHDLVKNPAPILIGTKTLIVQHFHTWLPELVGIMTPDDVLDIVIEFVDACVNVSGKLILYKLVMIEHLFHLDALKLPETKRQLRTNTIQWLEPYWGKTEIVNDQWKDQVRLCCSVVASQINELGEEGCEHIPKLVDSYRAIQAATRQPKKQLSLLFPNSYPFQNRQLVESTSDFDEPLIEIAAVLSAITSLPSTLHFDMPRDELAEFLFSALQVYISILDAEAYPSNWLSVNIYHHKSTMRSLEKLSSILIDSFLPHPDEADQFNTELWRAFFDALFKLVGSEALALETFPEQKRRAVWKIAGDVRELGADLLHRSWEAIGWETSEEDRIQYGLEKLGGYQVQYVPALVGPTVELCLSVHEGLRSVATQVLQTMIISEWTLSQDLSLIQAEIIDCLDRLFTNKSHSESVLQKLFIGELIDLFEPLARESDDPLFNGVKNLVATIDELLDLLVAVHSTEGSGEAFHIMDTLQLMDFLKDMQKEDIFIRYVHQLAQLQADARNYTEAGLALRLHADLYEWDPATMVESLDEPCFPSQTAFDRKEQLYFEMIKYYEDGQSWDNALGSYMELADQYEHNVFDFAKLARAQRAMATIYESISRGQRENPRYFRVVYKGFGFPLSLRDKEFIFQGLSTDKMASFTDRLQQQHPSAQIHTSGSPGDDLEGQFVHVYPVSPQKDLMHPIYQRSKVSPTVRDYYLLSRPNSFTATTRRKNSDGGIKEQTVEKTVYTTADAFPTILRRSEIVTVGTITLAPLQIAIERTTRKTAELNLLEKKILDGEDTAFSQLTDALMLAVDPDSSTSVAHYRQLFEREKEEMNSDPEDSDEEEKEEKEETPLSPLENALKIALMDYAMGVKRCLSHYSRPAHQATRADLMQRFELTFSPEVTAFAATSIRTNSERPSSINSWLANTTTPAVTSPAARQSAQSSARPTSAKASTREKQYNRLSWNFLKRGTSAVSAHQGSQHNHTHQASVTTIEKPQEKEIIRPTTNGQRNGSGVSVNGNGTRQEHERVVSPSPSTFTTRSEDKLQKYFGIPNGQYRVMSPTNDDMASTTNGDFRQHSVGGDLERPGTRQSGISAESTHTGQVDNPSRLNTNPQENKKKRKASQTTDDPEHPQGQTKKRKASQTTDDPEHPQGHTKKRKASQTTEDPEHPKISAAKRQKKNEQEEGPTEPEKKNKGNGKKGRIADLDGARGPEGAEGQRGADLVDTQPLDTNSNARYGLINEERLSTLDLDTEGNVPFTDADLTRARQGHGRQAVECFFRQLTGSAAEMNRIAEMRLEYMRPYAATNELWVTWPELSLTMRLNLIEGLVEIENSKAAKKWKNEAAKLRNELERAQVIMRDARRWEGGDDESENKQERSAPVRARPTSTAKPKKKGKKAAEDDGEETDDKRKTWLPKDEERLQRLLQEGGEDDDAQVKKFKKALDGATPKWTEAELEFSMHYTEALNHRVPRPSWDGENSNGVRELSHALRKRFEQSTFKSKGDTRRGFYRSPFAVNKKLSQRPEFRKLWGLPELTEEGTAKSKGGKTGKATAAGKKGKQIEEDKENQQMRDVDMEDVQRRGSDGDTVGDHGSDADPDEALEPLAAASDEQDADDNAGQPDGKDSSSSDESSGSDSDSDDYDQKRMAKGKARADRNTEEKRQKEIERLEKELEEAAAEAKRKEEEEEEHKRHIKDMDASAEKKRLLKNGGKAYPRKRTAEKVEIVVEEEEAMQEDGTDGQVSGEDADEDGSSEEG</sequence>
<feature type="compositionally biased region" description="Acidic residues" evidence="8">
    <location>
        <begin position="2703"/>
        <end position="2712"/>
    </location>
</feature>
<feature type="compositionally biased region" description="Basic and acidic residues" evidence="8">
    <location>
        <begin position="482"/>
        <end position="497"/>
    </location>
</feature>
<proteinExistence type="inferred from homology"/>
<dbReference type="InterPro" id="IPR042455">
    <property type="entry name" value="DOCK_N_sub1"/>
</dbReference>
<dbReference type="InterPro" id="IPR027007">
    <property type="entry name" value="C2_DOCK-type_domain"/>
</dbReference>
<evidence type="ECO:0000256" key="2">
    <source>
        <dbReference type="ARBA" id="ARBA00022443"/>
    </source>
</evidence>
<evidence type="ECO:0000256" key="8">
    <source>
        <dbReference type="SAM" id="MobiDB-lite"/>
    </source>
</evidence>
<feature type="compositionally biased region" description="Basic and acidic residues" evidence="8">
    <location>
        <begin position="2383"/>
        <end position="2393"/>
    </location>
</feature>
<accession>A0A8H3VCC9</accession>
<evidence type="ECO:0000259" key="11">
    <source>
        <dbReference type="PROSITE" id="PS51651"/>
    </source>
</evidence>
<dbReference type="Gene3D" id="1.20.1270.350">
    <property type="entry name" value="Dedicator of cytokinesis N-terminal subdomain"/>
    <property type="match status" value="1"/>
</dbReference>
<dbReference type="Pfam" id="PF06920">
    <property type="entry name" value="DHR-2_Lobe_A"/>
    <property type="match status" value="1"/>
</dbReference>
<dbReference type="Pfam" id="PF16172">
    <property type="entry name" value="DOCK_N"/>
    <property type="match status" value="1"/>
</dbReference>
<evidence type="ECO:0000259" key="10">
    <source>
        <dbReference type="PROSITE" id="PS51650"/>
    </source>
</evidence>
<dbReference type="PANTHER" id="PTHR45653">
    <property type="entry name" value="DEDICATOR OF CYTOKINESIS"/>
    <property type="match status" value="1"/>
</dbReference>
<evidence type="ECO:0000256" key="1">
    <source>
        <dbReference type="ARBA" id="ARBA00004496"/>
    </source>
</evidence>
<dbReference type="PROSITE" id="PS51650">
    <property type="entry name" value="C2_DOCK"/>
    <property type="match status" value="1"/>
</dbReference>
<feature type="domain" description="DOCKER" evidence="11">
    <location>
        <begin position="1471"/>
        <end position="1890"/>
    </location>
</feature>
<dbReference type="InterPro" id="IPR001452">
    <property type="entry name" value="SH3_domain"/>
</dbReference>
<dbReference type="Gene3D" id="1.25.40.410">
    <property type="match status" value="1"/>
</dbReference>
<reference evidence="12 13" key="1">
    <citation type="submission" date="2019-11" db="EMBL/GenBank/DDBJ databases">
        <title>Venturia inaequalis Genome Resource.</title>
        <authorList>
            <person name="Lichtner F.J."/>
        </authorList>
    </citation>
    <scope>NUCLEOTIDE SEQUENCE [LARGE SCALE GENOMIC DNA]</scope>
    <source>
        <strain evidence="12">Bline_iso_100314</strain>
    </source>
</reference>
<feature type="domain" description="C2 DOCK-type" evidence="10">
    <location>
        <begin position="646"/>
        <end position="822"/>
    </location>
</feature>
<name>A0A8H3VCC9_VENIN</name>
<dbReference type="GO" id="GO:0031267">
    <property type="term" value="F:small GTPase binding"/>
    <property type="evidence" value="ECO:0007669"/>
    <property type="project" value="TreeGrafter"/>
</dbReference>
<keyword evidence="5" id="KW-0344">Guanine-nucleotide releasing factor</keyword>
<evidence type="ECO:0000256" key="3">
    <source>
        <dbReference type="ARBA" id="ARBA00022490"/>
    </source>
</evidence>
<dbReference type="InterPro" id="IPR056372">
    <property type="entry name" value="TPR_DOCK"/>
</dbReference>
<evidence type="ECO:0000256" key="4">
    <source>
        <dbReference type="ARBA" id="ARBA00022553"/>
    </source>
</evidence>
<gene>
    <name evidence="12" type="ORF">BLS_000069</name>
</gene>
<dbReference type="EMBL" id="WNWQ01000010">
    <property type="protein sequence ID" value="KAE9985042.1"/>
    <property type="molecule type" value="Genomic_DNA"/>
</dbReference>
<dbReference type="GO" id="GO:0005737">
    <property type="term" value="C:cytoplasm"/>
    <property type="evidence" value="ECO:0007669"/>
    <property type="project" value="UniProtKB-SubCell"/>
</dbReference>
<dbReference type="GO" id="GO:0005085">
    <property type="term" value="F:guanyl-nucleotide exchange factor activity"/>
    <property type="evidence" value="ECO:0007669"/>
    <property type="project" value="UniProtKB-KW"/>
</dbReference>
<feature type="compositionally biased region" description="Polar residues" evidence="8">
    <location>
        <begin position="1950"/>
        <end position="1970"/>
    </location>
</feature>
<dbReference type="CDD" id="cd08679">
    <property type="entry name" value="C2_DOCK180_related"/>
    <property type="match status" value="1"/>
</dbReference>
<comment type="subcellular location">
    <subcellularLocation>
        <location evidence="1">Cytoplasm</location>
    </subcellularLocation>
</comment>
<comment type="similarity">
    <text evidence="7">Belongs to the DOCK family.</text>
</comment>
<evidence type="ECO:0000313" key="12">
    <source>
        <dbReference type="EMBL" id="KAE9985042.1"/>
    </source>
</evidence>
<dbReference type="Gene3D" id="2.30.30.40">
    <property type="entry name" value="SH3 Domains"/>
    <property type="match status" value="1"/>
</dbReference>
<feature type="compositionally biased region" description="Basic and acidic residues" evidence="8">
    <location>
        <begin position="2534"/>
        <end position="2569"/>
    </location>
</feature>
<dbReference type="Pfam" id="PF23554">
    <property type="entry name" value="TPR_DOCK"/>
    <property type="match status" value="1"/>
</dbReference>
<dbReference type="PROSITE" id="PS50002">
    <property type="entry name" value="SH3"/>
    <property type="match status" value="1"/>
</dbReference>
<feature type="compositionally biased region" description="Basic and acidic residues" evidence="8">
    <location>
        <begin position="2652"/>
        <end position="2678"/>
    </location>
</feature>
<protein>
    <submittedName>
        <fullName evidence="12">Uncharacterized protein</fullName>
    </submittedName>
</protein>
<evidence type="ECO:0000256" key="5">
    <source>
        <dbReference type="ARBA" id="ARBA00022658"/>
    </source>
</evidence>
<keyword evidence="2 6" id="KW-0728">SH3 domain</keyword>
<feature type="compositionally biased region" description="Basic and acidic residues" evidence="8">
    <location>
        <begin position="2469"/>
        <end position="2482"/>
    </location>
</feature>
<evidence type="ECO:0000256" key="6">
    <source>
        <dbReference type="PROSITE-ProRule" id="PRU00192"/>
    </source>
</evidence>
<evidence type="ECO:0000313" key="13">
    <source>
        <dbReference type="Proteomes" id="UP000433883"/>
    </source>
</evidence>
<feature type="region of interest" description="Disordered" evidence="8">
    <location>
        <begin position="2338"/>
        <end position="2393"/>
    </location>
</feature>
<keyword evidence="4" id="KW-0597">Phosphoprotein</keyword>
<comment type="caution">
    <text evidence="12">The sequence shown here is derived from an EMBL/GenBank/DDBJ whole genome shotgun (WGS) entry which is preliminary data.</text>
</comment>
<organism evidence="12 13">
    <name type="scientific">Venturia inaequalis</name>
    <name type="common">Apple scab fungus</name>
    <dbReference type="NCBI Taxonomy" id="5025"/>
    <lineage>
        <taxon>Eukaryota</taxon>
        <taxon>Fungi</taxon>
        <taxon>Dikarya</taxon>
        <taxon>Ascomycota</taxon>
        <taxon>Pezizomycotina</taxon>
        <taxon>Dothideomycetes</taxon>
        <taxon>Pleosporomycetidae</taxon>
        <taxon>Venturiales</taxon>
        <taxon>Venturiaceae</taxon>
        <taxon>Venturia</taxon>
    </lineage>
</organism>
<feature type="compositionally biased region" description="Polar residues" evidence="8">
    <location>
        <begin position="2036"/>
        <end position="2049"/>
    </location>
</feature>
<dbReference type="InterPro" id="IPR032376">
    <property type="entry name" value="DOCK_N"/>
</dbReference>
<dbReference type="GO" id="GO:0005886">
    <property type="term" value="C:plasma membrane"/>
    <property type="evidence" value="ECO:0007669"/>
    <property type="project" value="TreeGrafter"/>
</dbReference>
<dbReference type="SUPFAM" id="SSF50044">
    <property type="entry name" value="SH3-domain"/>
    <property type="match status" value="1"/>
</dbReference>
<feature type="domain" description="SH3" evidence="9">
    <location>
        <begin position="7"/>
        <end position="88"/>
    </location>
</feature>
<dbReference type="GO" id="GO:0007264">
    <property type="term" value="P:small GTPase-mediated signal transduction"/>
    <property type="evidence" value="ECO:0007669"/>
    <property type="project" value="InterPro"/>
</dbReference>
<feature type="region of interest" description="Disordered" evidence="8">
    <location>
        <begin position="90"/>
        <end position="163"/>
    </location>
</feature>
<dbReference type="SMART" id="SM00326">
    <property type="entry name" value="SH3"/>
    <property type="match status" value="1"/>
</dbReference>
<evidence type="ECO:0000259" key="9">
    <source>
        <dbReference type="PROSITE" id="PS50002"/>
    </source>
</evidence>
<keyword evidence="3" id="KW-0963">Cytoplasm</keyword>
<feature type="region of interest" description="Disordered" evidence="8">
    <location>
        <begin position="2703"/>
        <end position="2730"/>
    </location>
</feature>
<feature type="compositionally biased region" description="Low complexity" evidence="8">
    <location>
        <begin position="1909"/>
        <end position="1926"/>
    </location>
</feature>